<protein>
    <submittedName>
        <fullName evidence="1">Uncharacterized protein</fullName>
    </submittedName>
</protein>
<name>A0A1F4SVE7_UNCSA</name>
<evidence type="ECO:0000313" key="1">
    <source>
        <dbReference type="EMBL" id="OGC24411.1"/>
    </source>
</evidence>
<accession>A0A1F4SVE7</accession>
<evidence type="ECO:0000313" key="2">
    <source>
        <dbReference type="Proteomes" id="UP000178417"/>
    </source>
</evidence>
<sequence length="204" mass="23122">MMVTSSLVRFGTTVERRGFVLTPAYKNIFISTLPRSLLDSKIGEKNVSLLIEKGMLRVEPFLDGKLDVRTFSGFLSNRLLGKRLMAEKILGNLPENMSLQSGDKELLTQGKEQALLPFSKEEEEFLKAFPVIKNNRDKNIFITAHRVIIGRAAATNLFEKSAEQSKTVPLWISRLQFEPQPKGFLNSLAYRLLQSPFLLEVLYS</sequence>
<organism evidence="1 2">
    <name type="scientific">candidate division WOR-1 bacterium RIFOXYB2_FULL_37_13</name>
    <dbReference type="NCBI Taxonomy" id="1802579"/>
    <lineage>
        <taxon>Bacteria</taxon>
        <taxon>Bacillati</taxon>
        <taxon>Saganbacteria</taxon>
    </lineage>
</organism>
<proteinExistence type="predicted"/>
<dbReference type="EMBL" id="MEUB01000009">
    <property type="protein sequence ID" value="OGC24411.1"/>
    <property type="molecule type" value="Genomic_DNA"/>
</dbReference>
<gene>
    <name evidence="1" type="ORF">A2310_08380</name>
</gene>
<dbReference type="AlphaFoldDB" id="A0A1F4SVE7"/>
<dbReference type="Proteomes" id="UP000178417">
    <property type="component" value="Unassembled WGS sequence"/>
</dbReference>
<comment type="caution">
    <text evidence="1">The sequence shown here is derived from an EMBL/GenBank/DDBJ whole genome shotgun (WGS) entry which is preliminary data.</text>
</comment>
<reference evidence="1 2" key="1">
    <citation type="journal article" date="2016" name="Nat. Commun.">
        <title>Thousands of microbial genomes shed light on interconnected biogeochemical processes in an aquifer system.</title>
        <authorList>
            <person name="Anantharaman K."/>
            <person name="Brown C.T."/>
            <person name="Hug L.A."/>
            <person name="Sharon I."/>
            <person name="Castelle C.J."/>
            <person name="Probst A.J."/>
            <person name="Thomas B.C."/>
            <person name="Singh A."/>
            <person name="Wilkins M.J."/>
            <person name="Karaoz U."/>
            <person name="Brodie E.L."/>
            <person name="Williams K.H."/>
            <person name="Hubbard S.S."/>
            <person name="Banfield J.F."/>
        </authorList>
    </citation>
    <scope>NUCLEOTIDE SEQUENCE [LARGE SCALE GENOMIC DNA]</scope>
</reference>